<comment type="caution">
    <text evidence="1">The sequence shown here is derived from an EMBL/GenBank/DDBJ whole genome shotgun (WGS) entry which is preliminary data.</text>
</comment>
<dbReference type="EMBL" id="DAASFG010000032">
    <property type="protein sequence ID" value="HAE5276083.1"/>
    <property type="molecule type" value="Genomic_DNA"/>
</dbReference>
<reference evidence="1" key="1">
    <citation type="journal article" date="2018" name="Genome Biol.">
        <title>SKESA: strategic k-mer extension for scrupulous assemblies.</title>
        <authorList>
            <person name="Souvorov A."/>
            <person name="Agarwala R."/>
            <person name="Lipman D.J."/>
        </authorList>
    </citation>
    <scope>NUCLEOTIDE SEQUENCE</scope>
    <source>
        <strain evidence="1">Salmonella enterica</strain>
    </source>
</reference>
<dbReference type="AlphaFoldDB" id="A0A732RC83"/>
<sequence>MKIGQENSERAVFPFNPVKMAVLRKAQIKDSKKNDWLAWPERVPG</sequence>
<name>A0A732RC83_SALEB</name>
<protein>
    <submittedName>
        <fullName evidence="1">Uncharacterized protein</fullName>
    </submittedName>
</protein>
<gene>
    <name evidence="1" type="ORF">G4H66_002063</name>
</gene>
<evidence type="ECO:0000313" key="1">
    <source>
        <dbReference type="EMBL" id="HAE5276083.1"/>
    </source>
</evidence>
<accession>A0A732RC83</accession>
<proteinExistence type="predicted"/>
<reference evidence="1" key="2">
    <citation type="submission" date="2018-07" db="EMBL/GenBank/DDBJ databases">
        <authorList>
            <consortium name="NCBI Pathogen Detection Project"/>
        </authorList>
    </citation>
    <scope>NUCLEOTIDE SEQUENCE</scope>
    <source>
        <strain evidence="1">Salmonella enterica</strain>
    </source>
</reference>
<organism evidence="1">
    <name type="scientific">Salmonella enterica subsp. enterica serovar Java</name>
    <dbReference type="NCBI Taxonomy" id="224729"/>
    <lineage>
        <taxon>Bacteria</taxon>
        <taxon>Pseudomonadati</taxon>
        <taxon>Pseudomonadota</taxon>
        <taxon>Gammaproteobacteria</taxon>
        <taxon>Enterobacterales</taxon>
        <taxon>Enterobacteriaceae</taxon>
        <taxon>Salmonella</taxon>
    </lineage>
</organism>